<protein>
    <submittedName>
        <fullName evidence="1">Uncharacterized protein</fullName>
    </submittedName>
</protein>
<gene>
    <name evidence="1" type="ORF">EV356DRAFT_505955</name>
</gene>
<dbReference type="Proteomes" id="UP000800092">
    <property type="component" value="Unassembled WGS sequence"/>
</dbReference>
<proteinExistence type="predicted"/>
<name>A0A6A6HLB5_VIRVR</name>
<accession>A0A6A6HLB5</accession>
<keyword evidence="2" id="KW-1185">Reference proteome</keyword>
<organism evidence="1 2">
    <name type="scientific">Viridothelium virens</name>
    <name type="common">Speckled blister lichen</name>
    <name type="synonym">Trypethelium virens</name>
    <dbReference type="NCBI Taxonomy" id="1048519"/>
    <lineage>
        <taxon>Eukaryota</taxon>
        <taxon>Fungi</taxon>
        <taxon>Dikarya</taxon>
        <taxon>Ascomycota</taxon>
        <taxon>Pezizomycotina</taxon>
        <taxon>Dothideomycetes</taxon>
        <taxon>Dothideomycetes incertae sedis</taxon>
        <taxon>Trypetheliales</taxon>
        <taxon>Trypetheliaceae</taxon>
        <taxon>Viridothelium</taxon>
    </lineage>
</organism>
<dbReference type="AlphaFoldDB" id="A0A6A6HLB5"/>
<evidence type="ECO:0000313" key="2">
    <source>
        <dbReference type="Proteomes" id="UP000800092"/>
    </source>
</evidence>
<evidence type="ECO:0000313" key="1">
    <source>
        <dbReference type="EMBL" id="KAF2238619.1"/>
    </source>
</evidence>
<sequence>MKASANANDVFDAVAFHDRVAQMLEERTIRKLRQSALDEQIDMLVWNEVMANQCIVFKGHQNRGVLAYH</sequence>
<dbReference type="EMBL" id="ML991775">
    <property type="protein sequence ID" value="KAF2238619.1"/>
    <property type="molecule type" value="Genomic_DNA"/>
</dbReference>
<reference evidence="1" key="1">
    <citation type="journal article" date="2020" name="Stud. Mycol.">
        <title>101 Dothideomycetes genomes: a test case for predicting lifestyles and emergence of pathogens.</title>
        <authorList>
            <person name="Haridas S."/>
            <person name="Albert R."/>
            <person name="Binder M."/>
            <person name="Bloem J."/>
            <person name="Labutti K."/>
            <person name="Salamov A."/>
            <person name="Andreopoulos B."/>
            <person name="Baker S."/>
            <person name="Barry K."/>
            <person name="Bills G."/>
            <person name="Bluhm B."/>
            <person name="Cannon C."/>
            <person name="Castanera R."/>
            <person name="Culley D."/>
            <person name="Daum C."/>
            <person name="Ezra D."/>
            <person name="Gonzalez J."/>
            <person name="Henrissat B."/>
            <person name="Kuo A."/>
            <person name="Liang C."/>
            <person name="Lipzen A."/>
            <person name="Lutzoni F."/>
            <person name="Magnuson J."/>
            <person name="Mondo S."/>
            <person name="Nolan M."/>
            <person name="Ohm R."/>
            <person name="Pangilinan J."/>
            <person name="Park H.-J."/>
            <person name="Ramirez L."/>
            <person name="Alfaro M."/>
            <person name="Sun H."/>
            <person name="Tritt A."/>
            <person name="Yoshinaga Y."/>
            <person name="Zwiers L.-H."/>
            <person name="Turgeon B."/>
            <person name="Goodwin S."/>
            <person name="Spatafora J."/>
            <person name="Crous P."/>
            <person name="Grigoriev I."/>
        </authorList>
    </citation>
    <scope>NUCLEOTIDE SEQUENCE</scope>
    <source>
        <strain evidence="1">Tuck. ex Michener</strain>
    </source>
</reference>